<keyword evidence="2" id="KW-0813">Transport</keyword>
<dbReference type="InterPro" id="IPR002048">
    <property type="entry name" value="EF_hand_dom"/>
</dbReference>
<evidence type="ECO:0000256" key="7">
    <source>
        <dbReference type="ARBA" id="ARBA00023065"/>
    </source>
</evidence>
<dbReference type="InterPro" id="IPR011992">
    <property type="entry name" value="EF-hand-dom_pair"/>
</dbReference>
<evidence type="ECO:0000313" key="12">
    <source>
        <dbReference type="Proteomes" id="UP000192472"/>
    </source>
</evidence>
<dbReference type="PANTHER" id="PTHR12294:SF1">
    <property type="entry name" value="CALCIUM UPTAKE PROTEIN 1, MITOCHONDRIAL"/>
    <property type="match status" value="1"/>
</dbReference>
<dbReference type="STRING" id="692418.SAMN04488029_2037"/>
<comment type="subcellular location">
    <subcellularLocation>
        <location evidence="1">Membrane</location>
    </subcellularLocation>
</comment>
<dbReference type="GO" id="GO:0036444">
    <property type="term" value="P:calcium import into the mitochondrion"/>
    <property type="evidence" value="ECO:0007669"/>
    <property type="project" value="TreeGrafter"/>
</dbReference>
<proteinExistence type="inferred from homology"/>
<keyword evidence="6" id="KW-0809">Transit peptide</keyword>
<feature type="domain" description="EF-hand" evidence="10">
    <location>
        <begin position="131"/>
        <end position="166"/>
    </location>
</feature>
<dbReference type="RefSeq" id="WP_084372714.1">
    <property type="nucleotide sequence ID" value="NZ_FWYF01000002.1"/>
</dbReference>
<evidence type="ECO:0000256" key="4">
    <source>
        <dbReference type="ARBA" id="ARBA00022723"/>
    </source>
</evidence>
<keyword evidence="8" id="KW-0472">Membrane</keyword>
<keyword evidence="12" id="KW-1185">Reference proteome</keyword>
<keyword evidence="7" id="KW-0406">Ion transport</keyword>
<evidence type="ECO:0000313" key="11">
    <source>
        <dbReference type="EMBL" id="SMD34489.1"/>
    </source>
</evidence>
<keyword evidence="3" id="KW-0109">Calcium transport</keyword>
<keyword evidence="3" id="KW-0106">Calcium</keyword>
<evidence type="ECO:0000256" key="5">
    <source>
        <dbReference type="ARBA" id="ARBA00022737"/>
    </source>
</evidence>
<evidence type="ECO:0000256" key="3">
    <source>
        <dbReference type="ARBA" id="ARBA00022568"/>
    </source>
</evidence>
<evidence type="ECO:0000256" key="9">
    <source>
        <dbReference type="ARBA" id="ARBA00038333"/>
    </source>
</evidence>
<sequence length="185" mass="21569">MLTPLQIRKLSHFFNILDFDKNGSIEADDFEAIGENLAIIRDIDLDTPEYEVVMGMTQGIWEKLVPYVENGQGTREQWLQFMTVLLDPKNIETYKKYLNNFVSTLFKLFDINDDGYISQTEYIDLFIGMRIEVRFAPKAFRNLDTNQDGRLSKEEMIRSVDQFMRSDNPNAAGNWLFGGWEESKV</sequence>
<dbReference type="OrthoDB" id="451568at2"/>
<keyword evidence="5" id="KW-0677">Repeat</keyword>
<dbReference type="Pfam" id="PF13202">
    <property type="entry name" value="EF-hand_5"/>
    <property type="match status" value="1"/>
</dbReference>
<dbReference type="Gene3D" id="1.10.238.10">
    <property type="entry name" value="EF-hand"/>
    <property type="match status" value="1"/>
</dbReference>
<keyword evidence="4" id="KW-0479">Metal-binding</keyword>
<name>A0A1W2GCV0_REIFA</name>
<dbReference type="PROSITE" id="PS50222">
    <property type="entry name" value="EF_HAND_2"/>
    <property type="match status" value="2"/>
</dbReference>
<dbReference type="InterPro" id="IPR039800">
    <property type="entry name" value="MICU1/2/3"/>
</dbReference>
<evidence type="ECO:0000256" key="6">
    <source>
        <dbReference type="ARBA" id="ARBA00022946"/>
    </source>
</evidence>
<dbReference type="GO" id="GO:0005509">
    <property type="term" value="F:calcium ion binding"/>
    <property type="evidence" value="ECO:0007669"/>
    <property type="project" value="InterPro"/>
</dbReference>
<evidence type="ECO:0000256" key="8">
    <source>
        <dbReference type="ARBA" id="ARBA00023136"/>
    </source>
</evidence>
<feature type="domain" description="EF-hand" evidence="10">
    <location>
        <begin position="5"/>
        <end position="40"/>
    </location>
</feature>
<evidence type="ECO:0000256" key="2">
    <source>
        <dbReference type="ARBA" id="ARBA00022448"/>
    </source>
</evidence>
<dbReference type="GO" id="GO:0016020">
    <property type="term" value="C:membrane"/>
    <property type="evidence" value="ECO:0007669"/>
    <property type="project" value="UniProtKB-SubCell"/>
</dbReference>
<dbReference type="InterPro" id="IPR018247">
    <property type="entry name" value="EF_Hand_1_Ca_BS"/>
</dbReference>
<reference evidence="11 12" key="1">
    <citation type="submission" date="2017-04" db="EMBL/GenBank/DDBJ databases">
        <authorList>
            <person name="Afonso C.L."/>
            <person name="Miller P.J."/>
            <person name="Scott M.A."/>
            <person name="Spackman E."/>
            <person name="Goraichik I."/>
            <person name="Dimitrov K.M."/>
            <person name="Suarez D.L."/>
            <person name="Swayne D.E."/>
        </authorList>
    </citation>
    <scope>NUCLEOTIDE SEQUENCE [LARGE SCALE GENOMIC DNA]</scope>
    <source>
        <strain evidence="11 12">DSM 26133</strain>
    </source>
</reference>
<dbReference type="Pfam" id="PF13833">
    <property type="entry name" value="EF-hand_8"/>
    <property type="match status" value="1"/>
</dbReference>
<dbReference type="SMART" id="SM00054">
    <property type="entry name" value="EFh"/>
    <property type="match status" value="3"/>
</dbReference>
<dbReference type="CDD" id="cd00051">
    <property type="entry name" value="EFh"/>
    <property type="match status" value="1"/>
</dbReference>
<evidence type="ECO:0000259" key="10">
    <source>
        <dbReference type="PROSITE" id="PS50222"/>
    </source>
</evidence>
<dbReference type="EMBL" id="FWYF01000002">
    <property type="protein sequence ID" value="SMD34489.1"/>
    <property type="molecule type" value="Genomic_DNA"/>
</dbReference>
<evidence type="ECO:0000256" key="1">
    <source>
        <dbReference type="ARBA" id="ARBA00004370"/>
    </source>
</evidence>
<dbReference type="PANTHER" id="PTHR12294">
    <property type="entry name" value="EF HAND DOMAIN FAMILY A1,A2-RELATED"/>
    <property type="match status" value="1"/>
</dbReference>
<dbReference type="PROSITE" id="PS00018">
    <property type="entry name" value="EF_HAND_1"/>
    <property type="match status" value="2"/>
</dbReference>
<accession>A0A1W2GCV0</accession>
<dbReference type="SUPFAM" id="SSF47473">
    <property type="entry name" value="EF-hand"/>
    <property type="match status" value="1"/>
</dbReference>
<comment type="similarity">
    <text evidence="9">Belongs to the MICU1 family. MICU1 subfamily.</text>
</comment>
<gene>
    <name evidence="11" type="ORF">SAMN04488029_2037</name>
</gene>
<organism evidence="11 12">
    <name type="scientific">Reichenbachiella faecimaris</name>
    <dbReference type="NCBI Taxonomy" id="692418"/>
    <lineage>
        <taxon>Bacteria</taxon>
        <taxon>Pseudomonadati</taxon>
        <taxon>Bacteroidota</taxon>
        <taxon>Cytophagia</taxon>
        <taxon>Cytophagales</taxon>
        <taxon>Reichenbachiellaceae</taxon>
        <taxon>Reichenbachiella</taxon>
    </lineage>
</organism>
<dbReference type="AlphaFoldDB" id="A0A1W2GCV0"/>
<protein>
    <submittedName>
        <fullName evidence="11">Ca2+-binding protein, EF-hand superfamily</fullName>
    </submittedName>
</protein>
<dbReference type="Proteomes" id="UP000192472">
    <property type="component" value="Unassembled WGS sequence"/>
</dbReference>